<gene>
    <name evidence="1" type="ORF">Poly51_46170</name>
</gene>
<keyword evidence="2" id="KW-1185">Reference proteome</keyword>
<dbReference type="OrthoDB" id="292272at2"/>
<name>A0A5C6EJX7_9BACT</name>
<dbReference type="RefSeq" id="WP_146460229.1">
    <property type="nucleotide sequence ID" value="NZ_SJPW01000006.1"/>
</dbReference>
<accession>A0A5C6EJX7</accession>
<sequence length="119" mass="13373">MTNSQRLATVRNCFLRWMSAEIGQTSGGNDDSDGPQIQTESVLIRDEFFCGRRFRAATHRAVWFIEEDTLKIFDNQNVLQTVMRSGEIDEFVGRVADADPVILAIPRPQQASTGVRRAA</sequence>
<evidence type="ECO:0000313" key="1">
    <source>
        <dbReference type="EMBL" id="TWU48715.1"/>
    </source>
</evidence>
<dbReference type="Proteomes" id="UP000318288">
    <property type="component" value="Unassembled WGS sequence"/>
</dbReference>
<reference evidence="1 2" key="1">
    <citation type="submission" date="2019-02" db="EMBL/GenBank/DDBJ databases">
        <title>Deep-cultivation of Planctomycetes and their phenomic and genomic characterization uncovers novel biology.</title>
        <authorList>
            <person name="Wiegand S."/>
            <person name="Jogler M."/>
            <person name="Boedeker C."/>
            <person name="Pinto D."/>
            <person name="Vollmers J."/>
            <person name="Rivas-Marin E."/>
            <person name="Kohn T."/>
            <person name="Peeters S.H."/>
            <person name="Heuer A."/>
            <person name="Rast P."/>
            <person name="Oberbeckmann S."/>
            <person name="Bunk B."/>
            <person name="Jeske O."/>
            <person name="Meyerdierks A."/>
            <person name="Storesund J.E."/>
            <person name="Kallscheuer N."/>
            <person name="Luecker S."/>
            <person name="Lage O.M."/>
            <person name="Pohl T."/>
            <person name="Merkel B.J."/>
            <person name="Hornburger P."/>
            <person name="Mueller R.-W."/>
            <person name="Bruemmer F."/>
            <person name="Labrenz M."/>
            <person name="Spormann A.M."/>
            <person name="Op Den Camp H."/>
            <person name="Overmann J."/>
            <person name="Amann R."/>
            <person name="Jetten M.S.M."/>
            <person name="Mascher T."/>
            <person name="Medema M.H."/>
            <person name="Devos D.P."/>
            <person name="Kaster A.-K."/>
            <person name="Ovreas L."/>
            <person name="Rohde M."/>
            <person name="Galperin M.Y."/>
            <person name="Jogler C."/>
        </authorList>
    </citation>
    <scope>NUCLEOTIDE SEQUENCE [LARGE SCALE GENOMIC DNA]</scope>
    <source>
        <strain evidence="1 2">Poly51</strain>
    </source>
</reference>
<dbReference type="EMBL" id="SJPW01000006">
    <property type="protein sequence ID" value="TWU48715.1"/>
    <property type="molecule type" value="Genomic_DNA"/>
</dbReference>
<evidence type="ECO:0000313" key="2">
    <source>
        <dbReference type="Proteomes" id="UP000318288"/>
    </source>
</evidence>
<protein>
    <submittedName>
        <fullName evidence="1">Uncharacterized protein</fullName>
    </submittedName>
</protein>
<comment type="caution">
    <text evidence="1">The sequence shown here is derived from an EMBL/GenBank/DDBJ whole genome shotgun (WGS) entry which is preliminary data.</text>
</comment>
<organism evidence="1 2">
    <name type="scientific">Rubripirellula tenax</name>
    <dbReference type="NCBI Taxonomy" id="2528015"/>
    <lineage>
        <taxon>Bacteria</taxon>
        <taxon>Pseudomonadati</taxon>
        <taxon>Planctomycetota</taxon>
        <taxon>Planctomycetia</taxon>
        <taxon>Pirellulales</taxon>
        <taxon>Pirellulaceae</taxon>
        <taxon>Rubripirellula</taxon>
    </lineage>
</organism>
<proteinExistence type="predicted"/>
<dbReference type="AlphaFoldDB" id="A0A5C6EJX7"/>